<dbReference type="Gene3D" id="3.30.1310.10">
    <property type="entry name" value="Nucleoid-associated protein YbaB-like domain"/>
    <property type="match status" value="1"/>
</dbReference>
<evidence type="ECO:0000256" key="4">
    <source>
        <dbReference type="SAM" id="MobiDB-lite"/>
    </source>
</evidence>
<evidence type="ECO:0000313" key="6">
    <source>
        <dbReference type="Proteomes" id="UP000095209"/>
    </source>
</evidence>
<dbReference type="Pfam" id="PF02575">
    <property type="entry name" value="YbaB_DNA_bd"/>
    <property type="match status" value="1"/>
</dbReference>
<dbReference type="InterPro" id="IPR036894">
    <property type="entry name" value="YbaB-like_sf"/>
</dbReference>
<feature type="compositionally biased region" description="Low complexity" evidence="4">
    <location>
        <begin position="8"/>
        <end position="17"/>
    </location>
</feature>
<comment type="function">
    <text evidence="3">Binds to DNA and alters its conformation. May be involved in regulation of gene expression, nucleoid organization and DNA protection.</text>
</comment>
<evidence type="ECO:0000256" key="3">
    <source>
        <dbReference type="HAMAP-Rule" id="MF_00274"/>
    </source>
</evidence>
<keyword evidence="6" id="KW-1185">Reference proteome</keyword>
<name>A0A1E5LCY1_9BACI</name>
<comment type="similarity">
    <text evidence="3">Belongs to the YbaB/EbfC family.</text>
</comment>
<dbReference type="EMBL" id="MJEH01000043">
    <property type="protein sequence ID" value="OEH91935.1"/>
    <property type="molecule type" value="Genomic_DNA"/>
</dbReference>
<comment type="caution">
    <text evidence="5">The sequence shown here is derived from an EMBL/GenBank/DDBJ whole genome shotgun (WGS) entry which is preliminary data.</text>
</comment>
<dbReference type="PIRSF" id="PIRSF004555">
    <property type="entry name" value="UCP004555"/>
    <property type="match status" value="1"/>
</dbReference>
<keyword evidence="2 3" id="KW-0238">DNA-binding</keyword>
<dbReference type="InterPro" id="IPR004401">
    <property type="entry name" value="YbaB/EbfC"/>
</dbReference>
<organism evidence="5 6">
    <name type="scientific">Bacillus solimangrovi</name>
    <dbReference type="NCBI Taxonomy" id="1305675"/>
    <lineage>
        <taxon>Bacteria</taxon>
        <taxon>Bacillati</taxon>
        <taxon>Bacillota</taxon>
        <taxon>Bacilli</taxon>
        <taxon>Bacillales</taxon>
        <taxon>Bacillaceae</taxon>
        <taxon>Bacillus</taxon>
    </lineage>
</organism>
<keyword evidence="1 3" id="KW-0963">Cytoplasm</keyword>
<dbReference type="STRING" id="1305675.BFG57_17665"/>
<dbReference type="HAMAP" id="MF_00274">
    <property type="entry name" value="DNA_YbaB_EbfC"/>
    <property type="match status" value="1"/>
</dbReference>
<dbReference type="GO" id="GO:0003677">
    <property type="term" value="F:DNA binding"/>
    <property type="evidence" value="ECO:0007669"/>
    <property type="project" value="UniProtKB-UniRule"/>
</dbReference>
<accession>A0A1E5LCY1</accession>
<dbReference type="RefSeq" id="WP_069718047.1">
    <property type="nucleotide sequence ID" value="NZ_MJEH01000043.1"/>
</dbReference>
<dbReference type="NCBIfam" id="TIGR00103">
    <property type="entry name" value="DNA_YbaB_EbfC"/>
    <property type="match status" value="1"/>
</dbReference>
<dbReference type="OrthoDB" id="9795263at2"/>
<evidence type="ECO:0000256" key="1">
    <source>
        <dbReference type="ARBA" id="ARBA00022490"/>
    </source>
</evidence>
<reference evidence="5 6" key="1">
    <citation type="submission" date="2016-08" db="EMBL/GenBank/DDBJ databases">
        <title>Genome of Bacillus solimangrovi GH2-4.</title>
        <authorList>
            <person name="Lim S."/>
            <person name="Kim B.-C."/>
        </authorList>
    </citation>
    <scope>NUCLEOTIDE SEQUENCE [LARGE SCALE GENOMIC DNA]</scope>
    <source>
        <strain evidence="5 6">GH2-4</strain>
    </source>
</reference>
<dbReference type="PANTHER" id="PTHR33449:SF1">
    <property type="entry name" value="NUCLEOID-ASSOCIATED PROTEIN YBAB"/>
    <property type="match status" value="1"/>
</dbReference>
<sequence>MRGGMGNMGNMMKQMQKMQKKMQKAQEELMEMSFIGTAGGGMVKVTASGSKEIVDVEISEEVVDPDDVEMLQDLVIAATNEALKQVEDKTNETMGQFTKGMNMPGMF</sequence>
<dbReference type="SUPFAM" id="SSF82607">
    <property type="entry name" value="YbaB-like"/>
    <property type="match status" value="1"/>
</dbReference>
<dbReference type="FunFam" id="3.30.1310.10:FF:000002">
    <property type="entry name" value="Nucleoid-associated protein IKC_06587"/>
    <property type="match status" value="1"/>
</dbReference>
<dbReference type="Proteomes" id="UP000095209">
    <property type="component" value="Unassembled WGS sequence"/>
</dbReference>
<dbReference type="GO" id="GO:0005829">
    <property type="term" value="C:cytosol"/>
    <property type="evidence" value="ECO:0007669"/>
    <property type="project" value="TreeGrafter"/>
</dbReference>
<dbReference type="AlphaFoldDB" id="A0A1E5LCY1"/>
<proteinExistence type="inferred from homology"/>
<dbReference type="GO" id="GO:0043590">
    <property type="term" value="C:bacterial nucleoid"/>
    <property type="evidence" value="ECO:0007669"/>
    <property type="project" value="UniProtKB-UniRule"/>
</dbReference>
<feature type="region of interest" description="Disordered" evidence="4">
    <location>
        <begin position="1"/>
        <end position="23"/>
    </location>
</feature>
<comment type="subcellular location">
    <subcellularLocation>
        <location evidence="3">Cytoplasm</location>
        <location evidence="3">Nucleoid</location>
    </subcellularLocation>
</comment>
<protein>
    <recommendedName>
        <fullName evidence="3">Nucleoid-associated protein BFG57_17665</fullName>
    </recommendedName>
</protein>
<dbReference type="PANTHER" id="PTHR33449">
    <property type="entry name" value="NUCLEOID-ASSOCIATED PROTEIN YBAB"/>
    <property type="match status" value="1"/>
</dbReference>
<gene>
    <name evidence="5" type="ORF">BFG57_17665</name>
</gene>
<comment type="subunit">
    <text evidence="3">Homodimer.</text>
</comment>
<evidence type="ECO:0000313" key="5">
    <source>
        <dbReference type="EMBL" id="OEH91935.1"/>
    </source>
</evidence>
<evidence type="ECO:0000256" key="2">
    <source>
        <dbReference type="ARBA" id="ARBA00023125"/>
    </source>
</evidence>